<organism evidence="7 8">
    <name type="scientific">Chryseobacterium defluvii</name>
    <dbReference type="NCBI Taxonomy" id="160396"/>
    <lineage>
        <taxon>Bacteria</taxon>
        <taxon>Pseudomonadati</taxon>
        <taxon>Bacteroidota</taxon>
        <taxon>Flavobacteriia</taxon>
        <taxon>Flavobacteriales</taxon>
        <taxon>Weeksellaceae</taxon>
        <taxon>Chryseobacterium group</taxon>
        <taxon>Chryseobacterium</taxon>
    </lineage>
</organism>
<dbReference type="InterPro" id="IPR051013">
    <property type="entry name" value="MBL_superfamily_lactonases"/>
</dbReference>
<dbReference type="Pfam" id="PF00753">
    <property type="entry name" value="Lactamase_B"/>
    <property type="match status" value="1"/>
</dbReference>
<evidence type="ECO:0000256" key="5">
    <source>
        <dbReference type="ARBA" id="ARBA00022833"/>
    </source>
</evidence>
<keyword evidence="3" id="KW-0479">Metal-binding</keyword>
<dbReference type="InterPro" id="IPR036866">
    <property type="entry name" value="RibonucZ/Hydroxyglut_hydro"/>
</dbReference>
<protein>
    <submittedName>
        <fullName evidence="7">Glyoxylase-like metal-dependent hydrolase (Beta-lactamase superfamily II)</fullName>
    </submittedName>
</protein>
<comment type="similarity">
    <text evidence="2">Belongs to the metallo-beta-lactamase superfamily.</text>
</comment>
<evidence type="ECO:0000256" key="4">
    <source>
        <dbReference type="ARBA" id="ARBA00022801"/>
    </source>
</evidence>
<gene>
    <name evidence="7" type="ORF">HNP38_000525</name>
</gene>
<dbReference type="GO" id="GO:0046872">
    <property type="term" value="F:metal ion binding"/>
    <property type="evidence" value="ECO:0007669"/>
    <property type="project" value="UniProtKB-KW"/>
</dbReference>
<dbReference type="CDD" id="cd07729">
    <property type="entry name" value="AHL_lactonase_MBL-fold"/>
    <property type="match status" value="1"/>
</dbReference>
<evidence type="ECO:0000256" key="3">
    <source>
        <dbReference type="ARBA" id="ARBA00022723"/>
    </source>
</evidence>
<keyword evidence="4 7" id="KW-0378">Hydrolase</keyword>
<dbReference type="InterPro" id="IPR001279">
    <property type="entry name" value="Metallo-B-lactamas"/>
</dbReference>
<proteinExistence type="inferred from homology"/>
<dbReference type="SMART" id="SM00849">
    <property type="entry name" value="Lactamase_B"/>
    <property type="match status" value="1"/>
</dbReference>
<keyword evidence="5" id="KW-0862">Zinc</keyword>
<evidence type="ECO:0000256" key="2">
    <source>
        <dbReference type="ARBA" id="ARBA00007749"/>
    </source>
</evidence>
<evidence type="ECO:0000256" key="1">
    <source>
        <dbReference type="ARBA" id="ARBA00001947"/>
    </source>
</evidence>
<dbReference type="EMBL" id="JACHLE010000001">
    <property type="protein sequence ID" value="MBB4805253.1"/>
    <property type="molecule type" value="Genomic_DNA"/>
</dbReference>
<name>A0A840KCJ7_9FLAO</name>
<comment type="cofactor">
    <cofactor evidence="1">
        <name>Zn(2+)</name>
        <dbReference type="ChEBI" id="CHEBI:29105"/>
    </cofactor>
</comment>
<comment type="caution">
    <text evidence="7">The sequence shown here is derived from an EMBL/GenBank/DDBJ whole genome shotgun (WGS) entry which is preliminary data.</text>
</comment>
<dbReference type="Gene3D" id="3.60.15.10">
    <property type="entry name" value="Ribonuclease Z/Hydroxyacylglutathione hydrolase-like"/>
    <property type="match status" value="1"/>
</dbReference>
<dbReference type="Proteomes" id="UP000592180">
    <property type="component" value="Unassembled WGS sequence"/>
</dbReference>
<dbReference type="SUPFAM" id="SSF56281">
    <property type="entry name" value="Metallo-hydrolase/oxidoreductase"/>
    <property type="match status" value="1"/>
</dbReference>
<dbReference type="GO" id="GO:0016787">
    <property type="term" value="F:hydrolase activity"/>
    <property type="evidence" value="ECO:0007669"/>
    <property type="project" value="UniProtKB-KW"/>
</dbReference>
<reference evidence="7 8" key="1">
    <citation type="submission" date="2020-08" db="EMBL/GenBank/DDBJ databases">
        <title>Functional genomics of gut bacteria from endangered species of beetles.</title>
        <authorList>
            <person name="Carlos-Shanley C."/>
        </authorList>
    </citation>
    <scope>NUCLEOTIDE SEQUENCE [LARGE SCALE GENOMIC DNA]</scope>
    <source>
        <strain evidence="7 8">S00151</strain>
    </source>
</reference>
<dbReference type="AlphaFoldDB" id="A0A840KCJ7"/>
<evidence type="ECO:0000313" key="8">
    <source>
        <dbReference type="Proteomes" id="UP000592180"/>
    </source>
</evidence>
<accession>A0A840KCJ7</accession>
<keyword evidence="8" id="KW-1185">Reference proteome</keyword>
<evidence type="ECO:0000259" key="6">
    <source>
        <dbReference type="SMART" id="SM00849"/>
    </source>
</evidence>
<feature type="domain" description="Metallo-beta-lactamase" evidence="6">
    <location>
        <begin position="45"/>
        <end position="263"/>
    </location>
</feature>
<dbReference type="PANTHER" id="PTHR42978:SF7">
    <property type="entry name" value="METALLO-HYDROLASE RV2300C-RELATED"/>
    <property type="match status" value="1"/>
</dbReference>
<evidence type="ECO:0000313" key="7">
    <source>
        <dbReference type="EMBL" id="MBB4805253.1"/>
    </source>
</evidence>
<dbReference type="PANTHER" id="PTHR42978">
    <property type="entry name" value="QUORUM-QUENCHING LACTONASE YTNP-RELATED-RELATED"/>
    <property type="match status" value="1"/>
</dbReference>
<dbReference type="RefSeq" id="WP_184184017.1">
    <property type="nucleotide sequence ID" value="NZ_JACHLE010000001.1"/>
</dbReference>
<sequence length="283" mass="31336">MIKVTAIETGKAVCKTAQVTAHEGRSAIGRKIDIFRDPDFVKPLPILAFLIEHPEGLYLVDTGDTARNSDPGYLPGWNPFFTKMVSIKVAPAEEIGFKLKELGVDPADLEAVILTHFHHDHAGGLHHFPHTRIIGSRENWNECQSMKGRIAGYLPQRMPVWLKPELIDFTGGPVGAFPASYPVTRDGRILLVPTPGHCTGHMSVVVRGEDITYFLAGDASYNIENIRNEKTDGVTFQPQTALKTLQNIKNFALHEPTVILPCHDPNSASRLMNREIFDLIKAS</sequence>